<dbReference type="RefSeq" id="WP_052266938.1">
    <property type="nucleotide sequence ID" value="NZ_CP010310.2"/>
</dbReference>
<feature type="region of interest" description="Disordered" evidence="1">
    <location>
        <begin position="34"/>
        <end position="64"/>
    </location>
</feature>
<feature type="compositionally biased region" description="Low complexity" evidence="1">
    <location>
        <begin position="732"/>
        <end position="748"/>
    </location>
</feature>
<evidence type="ECO:0000313" key="5">
    <source>
        <dbReference type="Proteomes" id="UP000254589"/>
    </source>
</evidence>
<organism evidence="3 5">
    <name type="scientific">Pandoraea pulmonicola</name>
    <dbReference type="NCBI Taxonomy" id="93221"/>
    <lineage>
        <taxon>Bacteria</taxon>
        <taxon>Pseudomonadati</taxon>
        <taxon>Pseudomonadota</taxon>
        <taxon>Betaproteobacteria</taxon>
        <taxon>Burkholderiales</taxon>
        <taxon>Burkholderiaceae</taxon>
        <taxon>Pandoraea</taxon>
    </lineage>
</organism>
<dbReference type="Proteomes" id="UP000254589">
    <property type="component" value="Unassembled WGS sequence"/>
</dbReference>
<dbReference type="KEGG" id="ppul:RO07_25150"/>
<dbReference type="AlphaFoldDB" id="A0AAJ5D0J6"/>
<name>A0AAJ5D0J6_PANPU</name>
<dbReference type="EMBL" id="CP010310">
    <property type="protein sequence ID" value="APD13296.1"/>
    <property type="molecule type" value="Genomic_DNA"/>
</dbReference>
<feature type="region of interest" description="Disordered" evidence="1">
    <location>
        <begin position="655"/>
        <end position="768"/>
    </location>
</feature>
<feature type="compositionally biased region" description="Basic and acidic residues" evidence="1">
    <location>
        <begin position="289"/>
        <end position="303"/>
    </location>
</feature>
<proteinExistence type="predicted"/>
<reference evidence="2" key="2">
    <citation type="submission" date="2016-11" db="EMBL/GenBank/DDBJ databases">
        <title>Complete Genome Sequencing of Pandoraea pulmonicola DSM 16583.</title>
        <authorList>
            <person name="Chan K.-G."/>
        </authorList>
    </citation>
    <scope>NUCLEOTIDE SEQUENCE</scope>
    <source>
        <strain evidence="2">DSM 16583</strain>
    </source>
</reference>
<accession>A0AAJ5D0J6</accession>
<feature type="compositionally biased region" description="Acidic residues" evidence="1">
    <location>
        <begin position="749"/>
        <end position="758"/>
    </location>
</feature>
<protein>
    <submittedName>
        <fullName evidence="3">Uncharacterized protein</fullName>
    </submittedName>
</protein>
<keyword evidence="4" id="KW-1185">Reference proteome</keyword>
<feature type="region of interest" description="Disordered" evidence="1">
    <location>
        <begin position="87"/>
        <end position="118"/>
    </location>
</feature>
<feature type="compositionally biased region" description="Low complexity" evidence="1">
    <location>
        <begin position="687"/>
        <end position="719"/>
    </location>
</feature>
<feature type="compositionally biased region" description="Low complexity" evidence="1">
    <location>
        <begin position="670"/>
        <end position="679"/>
    </location>
</feature>
<gene>
    <name evidence="3" type="ORF">NCTC13159_02178</name>
    <name evidence="2" type="ORF">RO07_25150</name>
</gene>
<sequence length="768" mass="82141">MTFASHRRAIDVSARYDVSCAAERRRRAAHAPAGFPGTFQRARPARARQPRAPTTANDAPDVNRNPSAVWPAAFALLLVANLAAPTSARVPARSRPPSADDGALRTEDPLGRPENVAPPDVAVAPLVLSTIKSEYTSLDLLKAMAVARNPFRSAARQLADAFAAVSGGDVDPELRRSMDEWAGLVDEVTGLLPRVQLMRIPAEVAGIAVDDIEGRPVSADRLTGLIQFTSPSMHANAQKDTVGKPEADFPVNGEVPPNDYASETFHDAAQVPLAGAKDAEDVEDADDDANGRAHERDLSPTLDHANEMRLSGDVDATPVQAHAGAEGTFAIRGEFDHLAGYEQTLAPEHAPADASARRFFANGHHYLRGAAGVYRIERGLSGDHWLIDAPRRNRAQVPVTFDPATQQWEAHAPLRVCGGGCGASKPAKPDSINGSFEDIFLATRHLPAPKVRGAILSSFADLGLMNLVRSNRADLRSIRDNSIVDHRMALREAMKHIDRHAPLARQQRLASEITTRYYFSHQGSEAFCQENAEILFQFLLEDGVPAEQLRMITVQPRHRAPHVMVLYSESRRLIDILDKVTPHPPVDFRPDGIGDTHFAWAVFLTRDKTVLLDPWSRSKAISFAGAGTQEDVVAILDAALADIGHRPGRRYVVTVTRPLSERRGPMSRQGSHGSLTSAGSSGGTSLGAGSASGLSLSGASSGSDSLSFRRLRARSSSGSSSGGESSGGGSGASMPSSRSGLPSLPSAPDADESADPDPLEGQRAAQRF</sequence>
<evidence type="ECO:0000313" key="3">
    <source>
        <dbReference type="EMBL" id="SUA90694.1"/>
    </source>
</evidence>
<evidence type="ECO:0000313" key="2">
    <source>
        <dbReference type="EMBL" id="APD13296.1"/>
    </source>
</evidence>
<feature type="compositionally biased region" description="Gly residues" evidence="1">
    <location>
        <begin position="720"/>
        <end position="731"/>
    </location>
</feature>
<dbReference type="Proteomes" id="UP000035086">
    <property type="component" value="Chromosome"/>
</dbReference>
<dbReference type="EMBL" id="UGSJ01000001">
    <property type="protein sequence ID" value="SUA90694.1"/>
    <property type="molecule type" value="Genomic_DNA"/>
</dbReference>
<feature type="region of interest" description="Disordered" evidence="1">
    <location>
        <begin position="277"/>
        <end position="303"/>
    </location>
</feature>
<evidence type="ECO:0000313" key="4">
    <source>
        <dbReference type="Proteomes" id="UP000035086"/>
    </source>
</evidence>
<feature type="compositionally biased region" description="Basic and acidic residues" evidence="1">
    <location>
        <begin position="102"/>
        <end position="111"/>
    </location>
</feature>
<reference evidence="3 5" key="3">
    <citation type="submission" date="2018-06" db="EMBL/GenBank/DDBJ databases">
        <authorList>
            <consortium name="Pathogen Informatics"/>
            <person name="Doyle S."/>
        </authorList>
    </citation>
    <scope>NUCLEOTIDE SEQUENCE [LARGE SCALE GENOMIC DNA]</scope>
    <source>
        <strain evidence="3 5">NCTC13159</strain>
    </source>
</reference>
<reference evidence="4" key="1">
    <citation type="submission" date="2014-12" db="EMBL/GenBank/DDBJ databases">
        <title>Complete Genome Sequencing of Pandoraea pulmonicola DSM 16583.</title>
        <authorList>
            <person name="Chan K.-G."/>
        </authorList>
    </citation>
    <scope>NUCLEOTIDE SEQUENCE [LARGE SCALE GENOMIC DNA]</scope>
    <source>
        <strain evidence="4">DSM 16583</strain>
    </source>
</reference>
<evidence type="ECO:0000256" key="1">
    <source>
        <dbReference type="SAM" id="MobiDB-lite"/>
    </source>
</evidence>